<evidence type="ECO:0000256" key="1">
    <source>
        <dbReference type="ARBA" id="ARBA00001971"/>
    </source>
</evidence>
<protein>
    <submittedName>
        <fullName evidence="8">Cytochrome P450</fullName>
    </submittedName>
</protein>
<evidence type="ECO:0000256" key="5">
    <source>
        <dbReference type="ARBA" id="ARBA00023002"/>
    </source>
</evidence>
<proteinExistence type="inferred from homology"/>
<dbReference type="GO" id="GO:0004497">
    <property type="term" value="F:monooxygenase activity"/>
    <property type="evidence" value="ECO:0007669"/>
    <property type="project" value="UniProtKB-KW"/>
</dbReference>
<evidence type="ECO:0000256" key="6">
    <source>
        <dbReference type="ARBA" id="ARBA00023004"/>
    </source>
</evidence>
<dbReference type="OrthoDB" id="2789670at2759"/>
<name>A0A165PL39_EXIGL</name>
<dbReference type="InParanoid" id="A0A165PL39"/>
<dbReference type="GO" id="GO:0005506">
    <property type="term" value="F:iron ion binding"/>
    <property type="evidence" value="ECO:0007669"/>
    <property type="project" value="InterPro"/>
</dbReference>
<evidence type="ECO:0000313" key="8">
    <source>
        <dbReference type="EMBL" id="KZW02331.1"/>
    </source>
</evidence>
<organism evidence="8 9">
    <name type="scientific">Exidia glandulosa HHB12029</name>
    <dbReference type="NCBI Taxonomy" id="1314781"/>
    <lineage>
        <taxon>Eukaryota</taxon>
        <taxon>Fungi</taxon>
        <taxon>Dikarya</taxon>
        <taxon>Basidiomycota</taxon>
        <taxon>Agaricomycotina</taxon>
        <taxon>Agaricomycetes</taxon>
        <taxon>Auriculariales</taxon>
        <taxon>Exidiaceae</taxon>
        <taxon>Exidia</taxon>
    </lineage>
</organism>
<dbReference type="GO" id="GO:0016705">
    <property type="term" value="F:oxidoreductase activity, acting on paired donors, with incorporation or reduction of molecular oxygen"/>
    <property type="evidence" value="ECO:0007669"/>
    <property type="project" value="InterPro"/>
</dbReference>
<dbReference type="EMBL" id="KV425888">
    <property type="protein sequence ID" value="KZW02331.1"/>
    <property type="molecule type" value="Genomic_DNA"/>
</dbReference>
<evidence type="ECO:0000256" key="3">
    <source>
        <dbReference type="ARBA" id="ARBA00022617"/>
    </source>
</evidence>
<comment type="cofactor">
    <cofactor evidence="1">
        <name>heme</name>
        <dbReference type="ChEBI" id="CHEBI:30413"/>
    </cofactor>
</comment>
<dbReference type="InterPro" id="IPR001128">
    <property type="entry name" value="Cyt_P450"/>
</dbReference>
<keyword evidence="7" id="KW-0503">Monooxygenase</keyword>
<keyword evidence="3" id="KW-0349">Heme</keyword>
<dbReference type="InterPro" id="IPR036396">
    <property type="entry name" value="Cyt_P450_sf"/>
</dbReference>
<feature type="non-terminal residue" evidence="8">
    <location>
        <position position="89"/>
    </location>
</feature>
<dbReference type="GO" id="GO:0020037">
    <property type="term" value="F:heme binding"/>
    <property type="evidence" value="ECO:0007669"/>
    <property type="project" value="InterPro"/>
</dbReference>
<comment type="similarity">
    <text evidence="2">Belongs to the cytochrome P450 family.</text>
</comment>
<keyword evidence="4" id="KW-0479">Metal-binding</keyword>
<gene>
    <name evidence="8" type="ORF">EXIGLDRAFT_580884</name>
</gene>
<keyword evidence="5" id="KW-0560">Oxidoreductase</keyword>
<sequence length="89" mass="10594">QKRAQREVDSVTSCERLPTYRDVDHFMYLRQVMQELLRWASSSELLQHSSSRDGEYMEYHLPRGTTIHADLWTMFHDSSVYAQPNDFNP</sequence>
<dbReference type="STRING" id="1314781.A0A165PL39"/>
<evidence type="ECO:0000313" key="9">
    <source>
        <dbReference type="Proteomes" id="UP000077266"/>
    </source>
</evidence>
<feature type="non-terminal residue" evidence="8">
    <location>
        <position position="1"/>
    </location>
</feature>
<keyword evidence="6" id="KW-0408">Iron</keyword>
<dbReference type="InterPro" id="IPR050364">
    <property type="entry name" value="Cytochrome_P450_fung"/>
</dbReference>
<evidence type="ECO:0000256" key="4">
    <source>
        <dbReference type="ARBA" id="ARBA00022723"/>
    </source>
</evidence>
<dbReference type="Proteomes" id="UP000077266">
    <property type="component" value="Unassembled WGS sequence"/>
</dbReference>
<evidence type="ECO:0000256" key="2">
    <source>
        <dbReference type="ARBA" id="ARBA00010617"/>
    </source>
</evidence>
<dbReference type="SUPFAM" id="SSF48264">
    <property type="entry name" value="Cytochrome P450"/>
    <property type="match status" value="1"/>
</dbReference>
<dbReference type="AlphaFoldDB" id="A0A165PL39"/>
<evidence type="ECO:0000256" key="7">
    <source>
        <dbReference type="ARBA" id="ARBA00023033"/>
    </source>
</evidence>
<keyword evidence="9" id="KW-1185">Reference proteome</keyword>
<dbReference type="PANTHER" id="PTHR46300">
    <property type="entry name" value="P450, PUTATIVE (EUROFUNG)-RELATED-RELATED"/>
    <property type="match status" value="1"/>
</dbReference>
<reference evidence="8 9" key="1">
    <citation type="journal article" date="2016" name="Mol. Biol. Evol.">
        <title>Comparative Genomics of Early-Diverging Mushroom-Forming Fungi Provides Insights into the Origins of Lignocellulose Decay Capabilities.</title>
        <authorList>
            <person name="Nagy L.G."/>
            <person name="Riley R."/>
            <person name="Tritt A."/>
            <person name="Adam C."/>
            <person name="Daum C."/>
            <person name="Floudas D."/>
            <person name="Sun H."/>
            <person name="Yadav J.S."/>
            <person name="Pangilinan J."/>
            <person name="Larsson K.H."/>
            <person name="Matsuura K."/>
            <person name="Barry K."/>
            <person name="Labutti K."/>
            <person name="Kuo R."/>
            <person name="Ohm R.A."/>
            <person name="Bhattacharya S.S."/>
            <person name="Shirouzu T."/>
            <person name="Yoshinaga Y."/>
            <person name="Martin F.M."/>
            <person name="Grigoriev I.V."/>
            <person name="Hibbett D.S."/>
        </authorList>
    </citation>
    <scope>NUCLEOTIDE SEQUENCE [LARGE SCALE GENOMIC DNA]</scope>
    <source>
        <strain evidence="8 9">HHB12029</strain>
    </source>
</reference>
<accession>A0A165PL39</accession>
<dbReference type="Pfam" id="PF00067">
    <property type="entry name" value="p450"/>
    <property type="match status" value="1"/>
</dbReference>
<dbReference type="Gene3D" id="1.10.630.10">
    <property type="entry name" value="Cytochrome P450"/>
    <property type="match status" value="1"/>
</dbReference>